<sequence>MPDQVDDVLRSRWQEAGEHAAQALTAVEASTNGNGAAARQAGPLAIYCRVSALLALGAPVEAADTRWDGQRAPARTSPPCVVAARLASAEAGSTQWPERASEGERDMDAHQTDFFDEPDLGFALLSRERAAHTLIQEWTRSAYTLSPEEGRHCRTLVDQAVQVASTARGALGPPTSFPSGVLQSRLRLAEAEADALLLAAQMAIMQQRWQEGEAALGEALGALGSVSRDDHPRLALPLTLLAWVYSRTARVTLAEGLFREAGKLLQLDPQRGALPADWQLAHPSAAALLAWRHAQLLTALPRRGAEAERWHDLAGDLARRGGVPAPLLDVLGPLDLLKGTAKGVAFPGMLLSVPSRRAFPIGL</sequence>
<protein>
    <submittedName>
        <fullName evidence="1">Uncharacterized protein</fullName>
    </submittedName>
</protein>
<keyword evidence="2" id="KW-1185">Reference proteome</keyword>
<comment type="caution">
    <text evidence="1">The sequence shown here is derived from an EMBL/GenBank/DDBJ whole genome shotgun (WGS) entry which is preliminary data.</text>
</comment>
<proteinExistence type="predicted"/>
<dbReference type="Proteomes" id="UP001255856">
    <property type="component" value="Unassembled WGS sequence"/>
</dbReference>
<gene>
    <name evidence="1" type="ORF">QBZ16_001688</name>
</gene>
<reference evidence="1" key="1">
    <citation type="submission" date="2021-01" db="EMBL/GenBank/DDBJ databases">
        <authorList>
            <person name="Eckstrom K.M.E."/>
        </authorList>
    </citation>
    <scope>NUCLEOTIDE SEQUENCE</scope>
    <source>
        <strain evidence="1">UVCC 0001</strain>
    </source>
</reference>
<dbReference type="EMBL" id="JASFZW010000014">
    <property type="protein sequence ID" value="KAK2075580.1"/>
    <property type="molecule type" value="Genomic_DNA"/>
</dbReference>
<evidence type="ECO:0000313" key="1">
    <source>
        <dbReference type="EMBL" id="KAK2075580.1"/>
    </source>
</evidence>
<accession>A0AAD9IEK0</accession>
<dbReference type="AlphaFoldDB" id="A0AAD9IEK0"/>
<organism evidence="1 2">
    <name type="scientific">Prototheca wickerhamii</name>
    <dbReference type="NCBI Taxonomy" id="3111"/>
    <lineage>
        <taxon>Eukaryota</taxon>
        <taxon>Viridiplantae</taxon>
        <taxon>Chlorophyta</taxon>
        <taxon>core chlorophytes</taxon>
        <taxon>Trebouxiophyceae</taxon>
        <taxon>Chlorellales</taxon>
        <taxon>Chlorellaceae</taxon>
        <taxon>Prototheca</taxon>
    </lineage>
</organism>
<evidence type="ECO:0000313" key="2">
    <source>
        <dbReference type="Proteomes" id="UP001255856"/>
    </source>
</evidence>
<name>A0AAD9IEK0_PROWI</name>
<dbReference type="InterPro" id="IPR011990">
    <property type="entry name" value="TPR-like_helical_dom_sf"/>
</dbReference>
<dbReference type="Gene3D" id="1.25.40.10">
    <property type="entry name" value="Tetratricopeptide repeat domain"/>
    <property type="match status" value="1"/>
</dbReference>